<dbReference type="AlphaFoldDB" id="A0A5B8MXA2"/>
<feature type="domain" description="TPX2 C-terminal" evidence="7">
    <location>
        <begin position="351"/>
        <end position="418"/>
    </location>
</feature>
<dbReference type="EMBL" id="CP031048">
    <property type="protein sequence ID" value="QDZ24961.1"/>
    <property type="molecule type" value="Genomic_DNA"/>
</dbReference>
<feature type="region of interest" description="Disordered" evidence="6">
    <location>
        <begin position="106"/>
        <end position="165"/>
    </location>
</feature>
<evidence type="ECO:0000256" key="5">
    <source>
        <dbReference type="SAM" id="Coils"/>
    </source>
</evidence>
<feature type="coiled-coil region" evidence="5">
    <location>
        <begin position="355"/>
        <end position="405"/>
    </location>
</feature>
<feature type="domain" description="TPX2 C-terminal" evidence="7">
    <location>
        <begin position="434"/>
        <end position="486"/>
    </location>
</feature>
<gene>
    <name evidence="8" type="ORF">A3770_15p74790</name>
</gene>
<reference evidence="8 9" key="1">
    <citation type="submission" date="2018-07" db="EMBL/GenBank/DDBJ databases">
        <title>The complete nuclear genome of the prasinophyte Chloropicon primus (CCMP1205).</title>
        <authorList>
            <person name="Pombert J.-F."/>
            <person name="Otis C."/>
            <person name="Turmel M."/>
            <person name="Lemieux C."/>
        </authorList>
    </citation>
    <scope>NUCLEOTIDE SEQUENCE [LARGE SCALE GENOMIC DNA]</scope>
    <source>
        <strain evidence="8 9">CCMP1205</strain>
    </source>
</reference>
<dbReference type="Proteomes" id="UP000316726">
    <property type="component" value="Chromosome 15"/>
</dbReference>
<keyword evidence="9" id="KW-1185">Reference proteome</keyword>
<proteinExistence type="inferred from homology"/>
<feature type="region of interest" description="Disordered" evidence="6">
    <location>
        <begin position="413"/>
        <end position="433"/>
    </location>
</feature>
<accession>A0A5B8MXA2</accession>
<evidence type="ECO:0000256" key="2">
    <source>
        <dbReference type="ARBA" id="ARBA00005885"/>
    </source>
</evidence>
<feature type="region of interest" description="Disordered" evidence="6">
    <location>
        <begin position="237"/>
        <end position="257"/>
    </location>
</feature>
<dbReference type="Pfam" id="PF06886">
    <property type="entry name" value="TPX2"/>
    <property type="match status" value="2"/>
</dbReference>
<organism evidence="8 9">
    <name type="scientific">Chloropicon primus</name>
    <dbReference type="NCBI Taxonomy" id="1764295"/>
    <lineage>
        <taxon>Eukaryota</taxon>
        <taxon>Viridiplantae</taxon>
        <taxon>Chlorophyta</taxon>
        <taxon>Chloropicophyceae</taxon>
        <taxon>Chloropicales</taxon>
        <taxon>Chloropicaceae</taxon>
        <taxon>Chloropicon</taxon>
    </lineage>
</organism>
<evidence type="ECO:0000256" key="6">
    <source>
        <dbReference type="SAM" id="MobiDB-lite"/>
    </source>
</evidence>
<dbReference type="GO" id="GO:0005856">
    <property type="term" value="C:cytoskeleton"/>
    <property type="evidence" value="ECO:0007669"/>
    <property type="project" value="UniProtKB-SubCell"/>
</dbReference>
<evidence type="ECO:0000256" key="3">
    <source>
        <dbReference type="ARBA" id="ARBA00022490"/>
    </source>
</evidence>
<keyword evidence="4" id="KW-0206">Cytoskeleton</keyword>
<evidence type="ECO:0000256" key="1">
    <source>
        <dbReference type="ARBA" id="ARBA00004245"/>
    </source>
</evidence>
<feature type="compositionally biased region" description="Basic and acidic residues" evidence="6">
    <location>
        <begin position="141"/>
        <end position="151"/>
    </location>
</feature>
<dbReference type="InterPro" id="IPR027329">
    <property type="entry name" value="TPX2_C"/>
</dbReference>
<evidence type="ECO:0000256" key="4">
    <source>
        <dbReference type="ARBA" id="ARBA00023212"/>
    </source>
</evidence>
<comment type="subcellular location">
    <subcellularLocation>
        <location evidence="1">Cytoplasm</location>
        <location evidence="1">Cytoskeleton</location>
    </subcellularLocation>
</comment>
<protein>
    <recommendedName>
        <fullName evidence="7">TPX2 C-terminal domain-containing protein</fullName>
    </recommendedName>
</protein>
<keyword evidence="3" id="KW-0963">Cytoplasm</keyword>
<comment type="similarity">
    <text evidence="2">Belongs to the TPX2 family.</text>
</comment>
<feature type="region of interest" description="Disordered" evidence="6">
    <location>
        <begin position="279"/>
        <end position="345"/>
    </location>
</feature>
<name>A0A5B8MXA2_9CHLO</name>
<evidence type="ECO:0000313" key="9">
    <source>
        <dbReference type="Proteomes" id="UP000316726"/>
    </source>
</evidence>
<feature type="compositionally biased region" description="Basic and acidic residues" evidence="6">
    <location>
        <begin position="284"/>
        <end position="295"/>
    </location>
</feature>
<feature type="compositionally biased region" description="Basic and acidic residues" evidence="6">
    <location>
        <begin position="420"/>
        <end position="433"/>
    </location>
</feature>
<feature type="compositionally biased region" description="Polar residues" evidence="6">
    <location>
        <begin position="106"/>
        <end position="123"/>
    </location>
</feature>
<feature type="region of interest" description="Disordered" evidence="6">
    <location>
        <begin position="469"/>
        <end position="497"/>
    </location>
</feature>
<keyword evidence="5" id="KW-0175">Coiled coil</keyword>
<evidence type="ECO:0000313" key="8">
    <source>
        <dbReference type="EMBL" id="QDZ24961.1"/>
    </source>
</evidence>
<evidence type="ECO:0000259" key="7">
    <source>
        <dbReference type="Pfam" id="PF06886"/>
    </source>
</evidence>
<sequence>MSEGEGRTPKGLVHRRALKQAIAETTHMEHEREHLFDELEAQGLNLQGVVEMRNRVPELCQKLGCSVEMGEKLHHYCCQEYSRVLKVEGDERACVAPTISYIKWSNSSSVKQQQQDNGKTSKLSGIPKMQSLGNTPVVVSRPEREGEGGKEEESEPTTASSVKAKFEVTDETVSVELNPGQPLVPSPEWRAGGAPCLNTTANFNKREEKRREQLELELSEASKRAEEEKQRKERLFKLALRGPKAKRPASASPKFSVGPHKLQIDVAMEARAERKTELMVQEEMEAKRRQKEERQRKAKLKQMALKGPAVPPRPQRPKSATSPPNPTAYADCPSPNRYVPSTSSFKPFLCNSSERAKQRAKFEEYLKEKESIEAAREREMRVLEEKEAERKVKELRKSMEFKANRKPDFEKVKFSPKNLHYNEPKEPGQVSLREHVREREAAKVAKKEEERILEEERAAQEYKDLRKSMSSFKARKMPNFGKKPFSPVLNRGKKGSP</sequence>
<dbReference type="OrthoDB" id="1925970at2759"/>